<dbReference type="AlphaFoldDB" id="A0A7X5V994"/>
<accession>A0A7X5V994</accession>
<dbReference type="Proteomes" id="UP000555407">
    <property type="component" value="Unassembled WGS sequence"/>
</dbReference>
<organism evidence="1 2">
    <name type="scientific">Kribbella shirazensis</name>
    <dbReference type="NCBI Taxonomy" id="1105143"/>
    <lineage>
        <taxon>Bacteria</taxon>
        <taxon>Bacillati</taxon>
        <taxon>Actinomycetota</taxon>
        <taxon>Actinomycetes</taxon>
        <taxon>Propionibacteriales</taxon>
        <taxon>Kribbellaceae</taxon>
        <taxon>Kribbella</taxon>
    </lineage>
</organism>
<sequence>MTYTGLERARRHSRTPSITGLVTPRDWATIPSYWKLWNWSDG</sequence>
<evidence type="ECO:0000313" key="2">
    <source>
        <dbReference type="Proteomes" id="UP000555407"/>
    </source>
</evidence>
<reference evidence="1 2" key="1">
    <citation type="submission" date="2020-03" db="EMBL/GenBank/DDBJ databases">
        <title>Sequencing the genomes of 1000 actinobacteria strains.</title>
        <authorList>
            <person name="Klenk H.-P."/>
        </authorList>
    </citation>
    <scope>NUCLEOTIDE SEQUENCE [LARGE SCALE GENOMIC DNA]</scope>
    <source>
        <strain evidence="1 2">DSM 45490</strain>
    </source>
</reference>
<evidence type="ECO:0000313" key="1">
    <source>
        <dbReference type="EMBL" id="NIK56213.1"/>
    </source>
</evidence>
<gene>
    <name evidence="1" type="ORF">BJY22_001930</name>
</gene>
<keyword evidence="2" id="KW-1185">Reference proteome</keyword>
<dbReference type="EMBL" id="JAASRO010000001">
    <property type="protein sequence ID" value="NIK56213.1"/>
    <property type="molecule type" value="Genomic_DNA"/>
</dbReference>
<dbReference type="RefSeq" id="WP_272954816.1">
    <property type="nucleotide sequence ID" value="NZ_JAASRO010000001.1"/>
</dbReference>
<protein>
    <submittedName>
        <fullName evidence="1">Uncharacterized protein</fullName>
    </submittedName>
</protein>
<name>A0A7X5V994_9ACTN</name>
<proteinExistence type="predicted"/>
<comment type="caution">
    <text evidence="1">The sequence shown here is derived from an EMBL/GenBank/DDBJ whole genome shotgun (WGS) entry which is preliminary data.</text>
</comment>